<keyword evidence="4" id="KW-1185">Reference proteome</keyword>
<reference evidence="3" key="1">
    <citation type="journal article" date="2024" name="Antonie Van Leeuwenhoek">
        <title>Bradyrhizobium ontarionense sp. nov., a novel bacterial symbiont isolated from Aeschynomene indica (Indian jointvetch), harbours photosynthesis, nitrogen fixation and nitrous oxide (N2O) reductase genes.</title>
        <authorList>
            <person name="Bromfield E.S.P."/>
            <person name="Cloutier S."/>
        </authorList>
    </citation>
    <scope>NUCLEOTIDE SEQUENCE</scope>
    <source>
        <strain evidence="3">A19</strain>
    </source>
</reference>
<dbReference type="InterPro" id="IPR041115">
    <property type="entry name" value="SLATT_5"/>
</dbReference>
<dbReference type="Proteomes" id="UP001431010">
    <property type="component" value="Chromosome"/>
</dbReference>
<evidence type="ECO:0000259" key="2">
    <source>
        <dbReference type="Pfam" id="PF18160"/>
    </source>
</evidence>
<dbReference type="EMBL" id="CP088156">
    <property type="protein sequence ID" value="UFZ06952.1"/>
    <property type="molecule type" value="Genomic_DNA"/>
</dbReference>
<gene>
    <name evidence="3" type="ORF">LQG66_11880</name>
</gene>
<name>A0ABY3RJH2_9BRAD</name>
<proteinExistence type="predicted"/>
<accession>A0ABY3RJH2</accession>
<keyword evidence="1" id="KW-0472">Membrane</keyword>
<feature type="transmembrane region" description="Helical" evidence="1">
    <location>
        <begin position="42"/>
        <end position="61"/>
    </location>
</feature>
<feature type="domain" description="SMODS and SLOG-associating 2TM effector" evidence="2">
    <location>
        <begin position="17"/>
        <end position="201"/>
    </location>
</feature>
<evidence type="ECO:0000256" key="1">
    <source>
        <dbReference type="SAM" id="Phobius"/>
    </source>
</evidence>
<sequence length="224" mass="25188">MSEEHKHKTVLEAALADFKRSAEITRDVRFQANLRLSGRQRASSYIVSLLSLYVISLSLIPNIVELKPFQSQILLGCSIVLSVFVIFTSLIDGAQNFFHQGELLHQCARKIAVVHHALKAIDVSQDPAAAKAELEVLQKNYQAALDECPINHENVDFYKEVASKPHLFPQQYSSIFPKAVISVGYRILYWALGKLWMAPHITAFLVISLVVYFSIFTDPHPLGK</sequence>
<feature type="transmembrane region" description="Helical" evidence="1">
    <location>
        <begin position="73"/>
        <end position="91"/>
    </location>
</feature>
<keyword evidence="1" id="KW-0812">Transmembrane</keyword>
<dbReference type="Pfam" id="PF18160">
    <property type="entry name" value="SLATT_5"/>
    <property type="match status" value="1"/>
</dbReference>
<protein>
    <submittedName>
        <fullName evidence="3">SLATT domain-containing protein</fullName>
    </submittedName>
</protein>
<dbReference type="NCBIfam" id="NF033631">
    <property type="entry name" value="SLATT_5"/>
    <property type="match status" value="1"/>
</dbReference>
<evidence type="ECO:0000313" key="3">
    <source>
        <dbReference type="EMBL" id="UFZ06952.1"/>
    </source>
</evidence>
<keyword evidence="1" id="KW-1133">Transmembrane helix</keyword>
<feature type="transmembrane region" description="Helical" evidence="1">
    <location>
        <begin position="195"/>
        <end position="215"/>
    </location>
</feature>
<organism evidence="3 4">
    <name type="scientific">Bradyrhizobium ontarionense</name>
    <dbReference type="NCBI Taxonomy" id="2898149"/>
    <lineage>
        <taxon>Bacteria</taxon>
        <taxon>Pseudomonadati</taxon>
        <taxon>Pseudomonadota</taxon>
        <taxon>Alphaproteobacteria</taxon>
        <taxon>Hyphomicrobiales</taxon>
        <taxon>Nitrobacteraceae</taxon>
        <taxon>Bradyrhizobium</taxon>
    </lineage>
</organism>
<evidence type="ECO:0000313" key="4">
    <source>
        <dbReference type="Proteomes" id="UP001431010"/>
    </source>
</evidence>
<dbReference type="RefSeq" id="WP_231326405.1">
    <property type="nucleotide sequence ID" value="NZ_CP088156.1"/>
</dbReference>